<organism evidence="1 2">
    <name type="scientific">Mikania micrantha</name>
    <name type="common">bitter vine</name>
    <dbReference type="NCBI Taxonomy" id="192012"/>
    <lineage>
        <taxon>Eukaryota</taxon>
        <taxon>Viridiplantae</taxon>
        <taxon>Streptophyta</taxon>
        <taxon>Embryophyta</taxon>
        <taxon>Tracheophyta</taxon>
        <taxon>Spermatophyta</taxon>
        <taxon>Magnoliopsida</taxon>
        <taxon>eudicotyledons</taxon>
        <taxon>Gunneridae</taxon>
        <taxon>Pentapetalae</taxon>
        <taxon>asterids</taxon>
        <taxon>campanulids</taxon>
        <taxon>Asterales</taxon>
        <taxon>Asteraceae</taxon>
        <taxon>Asteroideae</taxon>
        <taxon>Heliantheae alliance</taxon>
        <taxon>Eupatorieae</taxon>
        <taxon>Mikania</taxon>
    </lineage>
</organism>
<dbReference type="AlphaFoldDB" id="A0A5N6MN96"/>
<evidence type="ECO:0000313" key="1">
    <source>
        <dbReference type="EMBL" id="KAD3641805.1"/>
    </source>
</evidence>
<reference evidence="1 2" key="1">
    <citation type="submission" date="2019-05" db="EMBL/GenBank/DDBJ databases">
        <title>Mikania micrantha, genome provides insights into the molecular mechanism of rapid growth.</title>
        <authorList>
            <person name="Liu B."/>
        </authorList>
    </citation>
    <scope>NUCLEOTIDE SEQUENCE [LARGE SCALE GENOMIC DNA]</scope>
    <source>
        <strain evidence="1">NLD-2019</strain>
        <tissue evidence="1">Leaf</tissue>
    </source>
</reference>
<dbReference type="PANTHER" id="PTHR33320:SF34">
    <property type="entry name" value="ZINC-RIBBON 15 DOMAIN-CONTAINING PROTEIN"/>
    <property type="match status" value="1"/>
</dbReference>
<dbReference type="OrthoDB" id="610577at2759"/>
<proteinExistence type="predicted"/>
<gene>
    <name evidence="1" type="ORF">E3N88_31029</name>
</gene>
<evidence type="ECO:0000313" key="2">
    <source>
        <dbReference type="Proteomes" id="UP000326396"/>
    </source>
</evidence>
<dbReference type="EMBL" id="SZYD01000015">
    <property type="protein sequence ID" value="KAD3641805.1"/>
    <property type="molecule type" value="Genomic_DNA"/>
</dbReference>
<keyword evidence="2" id="KW-1185">Reference proteome</keyword>
<accession>A0A5N6MN96</accession>
<dbReference type="Proteomes" id="UP000326396">
    <property type="component" value="Linkage Group LG5"/>
</dbReference>
<comment type="caution">
    <text evidence="1">The sequence shown here is derived from an EMBL/GenBank/DDBJ whole genome shotgun (WGS) entry which is preliminary data.</text>
</comment>
<name>A0A5N6MN96_9ASTR</name>
<dbReference type="PANTHER" id="PTHR33320">
    <property type="entry name" value="METHIONYL-TRNA SYNTHETASE"/>
    <property type="match status" value="1"/>
</dbReference>
<sequence length="149" mass="17195">MCLVFVCDEDERIVGQQQAPGACPYCGGLIKAMDVESQWRLCFLPLYYKTKRKGLVFKWLNVRGQYLLACKITNRGNNNGVFNSHACGEDQTLNLQNRRQRKWQRIQDLEALPTWKETKLEDPIGDGLTKEEEHPLHGNIYEFILGSYA</sequence>
<protein>
    <submittedName>
        <fullName evidence="1">Uncharacterized protein</fullName>
    </submittedName>
</protein>